<feature type="domain" description="Protein export membrane protein SecD/SecF C-terminal" evidence="13">
    <location>
        <begin position="104"/>
        <end position="279"/>
    </location>
</feature>
<dbReference type="SUPFAM" id="SSF82866">
    <property type="entry name" value="Multidrug efflux transporter AcrB transmembrane domain"/>
    <property type="match status" value="1"/>
</dbReference>
<dbReference type="AlphaFoldDB" id="A0A8I0A517"/>
<keyword evidence="5 12" id="KW-0653">Protein transport</keyword>
<comment type="similarity">
    <text evidence="11">In the N-terminal section; belongs to the SecD/SecF family. SecD subfamily.</text>
</comment>
<name>A0A8I0A517_9CLOT</name>
<evidence type="ECO:0000256" key="4">
    <source>
        <dbReference type="ARBA" id="ARBA00022692"/>
    </source>
</evidence>
<gene>
    <name evidence="12 14" type="primary">secF</name>
    <name evidence="14" type="ORF">H8R92_03670</name>
</gene>
<protein>
    <recommendedName>
        <fullName evidence="12">Protein-export membrane protein SecF</fullName>
    </recommendedName>
</protein>
<comment type="caution">
    <text evidence="14">The sequence shown here is derived from an EMBL/GenBank/DDBJ whole genome shotgun (WGS) entry which is preliminary data.</text>
</comment>
<proteinExistence type="inferred from homology"/>
<accession>A0A8I0A517</accession>
<comment type="caution">
    <text evidence="12">Lacks conserved residue(s) required for the propagation of feature annotation.</text>
</comment>
<comment type="function">
    <text evidence="9 12">Part of the Sec protein translocase complex. Interacts with the SecYEG preprotein conducting channel. SecDF uses the proton motive force (PMF) to complete protein translocation after the ATP-dependent function of SecA.</text>
</comment>
<organism evidence="14 15">
    <name type="scientific">Clostridium lentum</name>
    <dbReference type="NCBI Taxonomy" id="2763037"/>
    <lineage>
        <taxon>Bacteria</taxon>
        <taxon>Bacillati</taxon>
        <taxon>Bacillota</taxon>
        <taxon>Clostridia</taxon>
        <taxon>Eubacteriales</taxon>
        <taxon>Clostridiaceae</taxon>
        <taxon>Clostridium</taxon>
    </lineage>
</organism>
<evidence type="ECO:0000256" key="11">
    <source>
        <dbReference type="ARBA" id="ARBA00061053"/>
    </source>
</evidence>
<reference evidence="14" key="1">
    <citation type="submission" date="2020-08" db="EMBL/GenBank/DDBJ databases">
        <title>Genome public.</title>
        <authorList>
            <person name="Liu C."/>
            <person name="Sun Q."/>
        </authorList>
    </citation>
    <scope>NUCLEOTIDE SEQUENCE</scope>
    <source>
        <strain evidence="14">NSJ-42</strain>
    </source>
</reference>
<evidence type="ECO:0000256" key="6">
    <source>
        <dbReference type="ARBA" id="ARBA00022989"/>
    </source>
</evidence>
<dbReference type="GO" id="GO:0005886">
    <property type="term" value="C:plasma membrane"/>
    <property type="evidence" value="ECO:0007669"/>
    <property type="project" value="UniProtKB-SubCell"/>
</dbReference>
<dbReference type="PANTHER" id="PTHR30081">
    <property type="entry name" value="PROTEIN-EXPORT MEMBRANE PROTEIN SEC"/>
    <property type="match status" value="1"/>
</dbReference>
<dbReference type="InterPro" id="IPR005665">
    <property type="entry name" value="SecF_bac"/>
</dbReference>
<dbReference type="InterPro" id="IPR022646">
    <property type="entry name" value="SecD/SecF_CS"/>
</dbReference>
<feature type="transmembrane region" description="Helical" evidence="12">
    <location>
        <begin position="149"/>
        <end position="170"/>
    </location>
</feature>
<evidence type="ECO:0000313" key="14">
    <source>
        <dbReference type="EMBL" id="MBC5639539.1"/>
    </source>
</evidence>
<comment type="similarity">
    <text evidence="12">Belongs to the SecD/SecF family. SecF subfamily.</text>
</comment>
<comment type="subunit">
    <text evidence="12">Forms a complex with SecD. Part of the essential Sec protein translocation apparatus which comprises SecA, SecYEG and auxiliary proteins SecDF. Other proteins may also be involved.</text>
</comment>
<evidence type="ECO:0000256" key="7">
    <source>
        <dbReference type="ARBA" id="ARBA00023010"/>
    </source>
</evidence>
<feature type="transmembrane region" description="Helical" evidence="12">
    <location>
        <begin position="228"/>
        <end position="245"/>
    </location>
</feature>
<dbReference type="GO" id="GO:0006605">
    <property type="term" value="P:protein targeting"/>
    <property type="evidence" value="ECO:0007669"/>
    <property type="project" value="UniProtKB-UniRule"/>
</dbReference>
<evidence type="ECO:0000256" key="10">
    <source>
        <dbReference type="ARBA" id="ARBA00060856"/>
    </source>
</evidence>
<dbReference type="HAMAP" id="MF_01464_B">
    <property type="entry name" value="SecF_B"/>
    <property type="match status" value="1"/>
</dbReference>
<comment type="similarity">
    <text evidence="10">In the C-terminal section; belongs to the SecD/SecF family. SecF subfamily.</text>
</comment>
<dbReference type="EMBL" id="JACOOQ010000004">
    <property type="protein sequence ID" value="MBC5639539.1"/>
    <property type="molecule type" value="Genomic_DNA"/>
</dbReference>
<dbReference type="GO" id="GO:0065002">
    <property type="term" value="P:intracellular protein transmembrane transport"/>
    <property type="evidence" value="ECO:0007669"/>
    <property type="project" value="UniProtKB-UniRule"/>
</dbReference>
<dbReference type="NCBIfam" id="TIGR00916">
    <property type="entry name" value="2A0604s01"/>
    <property type="match status" value="1"/>
</dbReference>
<dbReference type="NCBIfam" id="TIGR00966">
    <property type="entry name" value="transloc_SecF"/>
    <property type="match status" value="1"/>
</dbReference>
<evidence type="ECO:0000256" key="3">
    <source>
        <dbReference type="ARBA" id="ARBA00022475"/>
    </source>
</evidence>
<dbReference type="InterPro" id="IPR022645">
    <property type="entry name" value="SecD/SecF_bac"/>
</dbReference>
<dbReference type="PRINTS" id="PR01755">
    <property type="entry name" value="SECFTRNLCASE"/>
</dbReference>
<feature type="transmembrane region" description="Helical" evidence="12">
    <location>
        <begin position="251"/>
        <end position="277"/>
    </location>
</feature>
<evidence type="ECO:0000259" key="13">
    <source>
        <dbReference type="Pfam" id="PF02355"/>
    </source>
</evidence>
<keyword evidence="3 12" id="KW-1003">Cell membrane</keyword>
<keyword evidence="7 12" id="KW-0811">Translocation</keyword>
<feature type="transmembrane region" description="Helical" evidence="12">
    <location>
        <begin position="12"/>
        <end position="31"/>
    </location>
</feature>
<evidence type="ECO:0000256" key="8">
    <source>
        <dbReference type="ARBA" id="ARBA00023136"/>
    </source>
</evidence>
<evidence type="ECO:0000256" key="12">
    <source>
        <dbReference type="HAMAP-Rule" id="MF_01464"/>
    </source>
</evidence>
<dbReference type="Pfam" id="PF07549">
    <property type="entry name" value="Sec_GG"/>
    <property type="match status" value="1"/>
</dbReference>
<dbReference type="FunFam" id="1.20.1640.10:FF:000024">
    <property type="entry name" value="Multifunctional fusion protein"/>
    <property type="match status" value="1"/>
</dbReference>
<keyword evidence="4 12" id="KW-0812">Transmembrane</keyword>
<dbReference type="PANTHER" id="PTHR30081:SF8">
    <property type="entry name" value="PROTEIN TRANSLOCASE SUBUNIT SECF"/>
    <property type="match status" value="1"/>
</dbReference>
<keyword evidence="15" id="KW-1185">Reference proteome</keyword>
<dbReference type="GO" id="GO:0015450">
    <property type="term" value="F:protein-transporting ATPase activity"/>
    <property type="evidence" value="ECO:0007669"/>
    <property type="project" value="InterPro"/>
</dbReference>
<dbReference type="InterPro" id="IPR048634">
    <property type="entry name" value="SecD_SecF_C"/>
</dbReference>
<feature type="transmembrane region" description="Helical" evidence="12">
    <location>
        <begin position="176"/>
        <end position="197"/>
    </location>
</feature>
<comment type="subcellular location">
    <subcellularLocation>
        <location evidence="1 12">Cell membrane</location>
        <topology evidence="1 12">Multi-pass membrane protein</topology>
    </subcellularLocation>
</comment>
<dbReference type="Gene3D" id="1.20.1640.10">
    <property type="entry name" value="Multidrug efflux transporter AcrB transmembrane domain"/>
    <property type="match status" value="1"/>
</dbReference>
<dbReference type="Proteomes" id="UP000662088">
    <property type="component" value="Unassembled WGS sequence"/>
</dbReference>
<keyword evidence="8 12" id="KW-0472">Membrane</keyword>
<dbReference type="RefSeq" id="WP_022211741.1">
    <property type="nucleotide sequence ID" value="NZ_JACOOQ010000004.1"/>
</dbReference>
<evidence type="ECO:0000256" key="9">
    <source>
        <dbReference type="ARBA" id="ARBA00059018"/>
    </source>
</evidence>
<evidence type="ECO:0000256" key="1">
    <source>
        <dbReference type="ARBA" id="ARBA00004651"/>
    </source>
</evidence>
<evidence type="ECO:0000256" key="2">
    <source>
        <dbReference type="ARBA" id="ARBA00022448"/>
    </source>
</evidence>
<dbReference type="Pfam" id="PF02355">
    <property type="entry name" value="SecD_SecF_C"/>
    <property type="match status" value="1"/>
</dbReference>
<dbReference type="InterPro" id="IPR022813">
    <property type="entry name" value="SecD/SecF_arch_bac"/>
</dbReference>
<dbReference type="GO" id="GO:0043952">
    <property type="term" value="P:protein transport by the Sec complex"/>
    <property type="evidence" value="ECO:0007669"/>
    <property type="project" value="UniProtKB-UniRule"/>
</dbReference>
<keyword evidence="2 12" id="KW-0813">Transport</keyword>
<sequence>MIKIVEKKKIWFSISLTVILLGLVLLFTRGLNFGIDFKGGTKLQIELGEKLDTAALDEIIKKYDSSASCKIVNNTQYEIKSTALDETTTSELLKEIKETFGLDDTALVEQNQIGGAVGKELTRKSLIAVGISCIAMLIYIAIRFQLAFGVAAIIALLHDVLVTLTVYLVFDINVNTPFIAAMLTIVGYSINDTIVVFDRIRENSKGMRRSNYTEIADKSINQTLSRSINTSLTTLVIIGAVNVFVPSVREFAFPLFIGIAVGAYSSIFIASPLWVLIKEKKNKHNAAKVT</sequence>
<dbReference type="InterPro" id="IPR055344">
    <property type="entry name" value="SecD_SecF_C_bact"/>
</dbReference>
<evidence type="ECO:0000256" key="5">
    <source>
        <dbReference type="ARBA" id="ARBA00022927"/>
    </source>
</evidence>
<evidence type="ECO:0000313" key="15">
    <source>
        <dbReference type="Proteomes" id="UP000662088"/>
    </source>
</evidence>
<keyword evidence="6 12" id="KW-1133">Transmembrane helix</keyword>